<keyword evidence="1" id="KW-1133">Transmembrane helix</keyword>
<feature type="transmembrane region" description="Helical" evidence="1">
    <location>
        <begin position="57"/>
        <end position="78"/>
    </location>
</feature>
<dbReference type="AlphaFoldDB" id="A0A1M4YF80"/>
<name>A0A1M4YF80_9ACTN</name>
<evidence type="ECO:0000256" key="1">
    <source>
        <dbReference type="SAM" id="Phobius"/>
    </source>
</evidence>
<feature type="transmembrane region" description="Helical" evidence="1">
    <location>
        <begin position="112"/>
        <end position="130"/>
    </location>
</feature>
<feature type="transmembrane region" description="Helical" evidence="1">
    <location>
        <begin position="90"/>
        <end position="106"/>
    </location>
</feature>
<dbReference type="Proteomes" id="UP000184295">
    <property type="component" value="Unassembled WGS sequence"/>
</dbReference>
<reference evidence="3" key="1">
    <citation type="submission" date="2016-11" db="EMBL/GenBank/DDBJ databases">
        <authorList>
            <person name="Varghese N."/>
            <person name="Submissions S."/>
        </authorList>
    </citation>
    <scope>NUCLEOTIDE SEQUENCE [LARGE SCALE GENOMIC DNA]</scope>
    <source>
        <strain evidence="3">DSM 19514</strain>
    </source>
</reference>
<organism evidence="2 3">
    <name type="scientific">Ferrithrix thermotolerans DSM 19514</name>
    <dbReference type="NCBI Taxonomy" id="1121881"/>
    <lineage>
        <taxon>Bacteria</taxon>
        <taxon>Bacillati</taxon>
        <taxon>Actinomycetota</taxon>
        <taxon>Acidimicrobiia</taxon>
        <taxon>Acidimicrobiales</taxon>
        <taxon>Acidimicrobiaceae</taxon>
        <taxon>Ferrithrix</taxon>
    </lineage>
</organism>
<gene>
    <name evidence="2" type="ORF">SAMN02745225_02322</name>
</gene>
<evidence type="ECO:0000313" key="3">
    <source>
        <dbReference type="Proteomes" id="UP000184295"/>
    </source>
</evidence>
<dbReference type="EMBL" id="FQUL01000066">
    <property type="protein sequence ID" value="SHF04273.1"/>
    <property type="molecule type" value="Genomic_DNA"/>
</dbReference>
<feature type="transmembrane region" description="Helical" evidence="1">
    <location>
        <begin position="137"/>
        <end position="157"/>
    </location>
</feature>
<evidence type="ECO:0000313" key="2">
    <source>
        <dbReference type="EMBL" id="SHF04273.1"/>
    </source>
</evidence>
<sequence length="169" mass="18150">MFMIAAVPAAFLVGYLLPSGLVAAAIIGTLDLGGMVAFFVGRFGFPSGTPKAQVEDVAYLALQVLLFGTLPTIFGSLARRKRFYQLTTSTLLLLQLCVAVAGGFRVDASSTWLGLLALVVAVATFCVLNFDWLCRDHVNVCFLASSLMASVMFYLVYSSTFRIAAVAHY</sequence>
<keyword evidence="1" id="KW-0812">Transmembrane</keyword>
<dbReference type="STRING" id="1121881.SAMN02745225_02322"/>
<protein>
    <submittedName>
        <fullName evidence="2">Uncharacterized protein</fullName>
    </submittedName>
</protein>
<accession>A0A1M4YF80</accession>
<keyword evidence="3" id="KW-1185">Reference proteome</keyword>
<proteinExistence type="predicted"/>
<keyword evidence="1" id="KW-0472">Membrane</keyword>